<feature type="compositionally biased region" description="Basic and acidic residues" evidence="9">
    <location>
        <begin position="16"/>
        <end position="44"/>
    </location>
</feature>
<evidence type="ECO:0008006" key="16">
    <source>
        <dbReference type="Google" id="ProtNLM"/>
    </source>
</evidence>
<dbReference type="PROSITE" id="PS00383">
    <property type="entry name" value="TYR_PHOSPHATASE_1"/>
    <property type="match status" value="1"/>
</dbReference>
<keyword evidence="3" id="KW-0732">Signal</keyword>
<dbReference type="SUPFAM" id="SSF49265">
    <property type="entry name" value="Fibronectin type III"/>
    <property type="match status" value="9"/>
</dbReference>
<dbReference type="InterPro" id="IPR036116">
    <property type="entry name" value="FN3_sf"/>
</dbReference>
<feature type="region of interest" description="Disordered" evidence="9">
    <location>
        <begin position="121"/>
        <end position="144"/>
    </location>
</feature>
<feature type="domain" description="Fibronectin type-III" evidence="13">
    <location>
        <begin position="1634"/>
        <end position="1732"/>
    </location>
</feature>
<dbReference type="PROSITE" id="PS50853">
    <property type="entry name" value="FN3"/>
    <property type="match status" value="14"/>
</dbReference>
<evidence type="ECO:0000259" key="12">
    <source>
        <dbReference type="PROSITE" id="PS50056"/>
    </source>
</evidence>
<evidence type="ECO:0000259" key="11">
    <source>
        <dbReference type="PROSITE" id="PS50055"/>
    </source>
</evidence>
<dbReference type="FunFam" id="2.60.40.10:FF:000478">
    <property type="entry name" value="Protein tyrosine phosphatase, receptor type Q"/>
    <property type="match status" value="1"/>
</dbReference>
<accession>A0AAV2KVW1</accession>
<dbReference type="InterPro" id="IPR029021">
    <property type="entry name" value="Prot-tyrosine_phosphatase-like"/>
</dbReference>
<dbReference type="InterPro" id="IPR000242">
    <property type="entry name" value="PTP_cat"/>
</dbReference>
<evidence type="ECO:0000256" key="8">
    <source>
        <dbReference type="ARBA" id="ARBA00023180"/>
    </source>
</evidence>
<dbReference type="GO" id="GO:0016020">
    <property type="term" value="C:membrane"/>
    <property type="evidence" value="ECO:0007669"/>
    <property type="project" value="UniProtKB-SubCell"/>
</dbReference>
<feature type="compositionally biased region" description="Polar residues" evidence="9">
    <location>
        <begin position="390"/>
        <end position="418"/>
    </location>
</feature>
<proteinExistence type="predicted"/>
<feature type="domain" description="Fibronectin type-III" evidence="13">
    <location>
        <begin position="743"/>
        <end position="831"/>
    </location>
</feature>
<feature type="domain" description="Fibronectin type-III" evidence="13">
    <location>
        <begin position="302"/>
        <end position="404"/>
    </location>
</feature>
<feature type="region of interest" description="Disordered" evidence="9">
    <location>
        <begin position="375"/>
        <end position="442"/>
    </location>
</feature>
<evidence type="ECO:0000259" key="13">
    <source>
        <dbReference type="PROSITE" id="PS50853"/>
    </source>
</evidence>
<feature type="domain" description="Fibronectin type-III" evidence="13">
    <location>
        <begin position="1325"/>
        <end position="1413"/>
    </location>
</feature>
<dbReference type="PANTHER" id="PTHR46957">
    <property type="entry name" value="CYTOKINE RECEPTOR"/>
    <property type="match status" value="1"/>
</dbReference>
<feature type="domain" description="Fibronectin type-III" evidence="13">
    <location>
        <begin position="450"/>
        <end position="549"/>
    </location>
</feature>
<feature type="compositionally biased region" description="Polar residues" evidence="9">
    <location>
        <begin position="433"/>
        <end position="442"/>
    </location>
</feature>
<dbReference type="PROSITE" id="PS50055">
    <property type="entry name" value="TYR_PHOSPHATASE_PTP"/>
    <property type="match status" value="1"/>
</dbReference>
<evidence type="ECO:0000256" key="10">
    <source>
        <dbReference type="SAM" id="Phobius"/>
    </source>
</evidence>
<gene>
    <name evidence="14" type="ORF">KC01_LOCUS21566</name>
</gene>
<feature type="domain" description="Tyrosine-protein phosphatase" evidence="11">
    <location>
        <begin position="1998"/>
        <end position="2253"/>
    </location>
</feature>
<feature type="compositionally biased region" description="Low complexity" evidence="9">
    <location>
        <begin position="419"/>
        <end position="432"/>
    </location>
</feature>
<reference evidence="14 15" key="1">
    <citation type="submission" date="2024-04" db="EMBL/GenBank/DDBJ databases">
        <authorList>
            <person name="Waldvogel A.-M."/>
            <person name="Schoenle A."/>
        </authorList>
    </citation>
    <scope>NUCLEOTIDE SEQUENCE [LARGE SCALE GENOMIC DNA]</scope>
</reference>
<dbReference type="GO" id="GO:0004725">
    <property type="term" value="F:protein tyrosine phosphatase activity"/>
    <property type="evidence" value="ECO:0007669"/>
    <property type="project" value="InterPro"/>
</dbReference>
<dbReference type="Gene3D" id="3.90.190.10">
    <property type="entry name" value="Protein tyrosine phosphatase superfamily"/>
    <property type="match status" value="1"/>
</dbReference>
<keyword evidence="8" id="KW-0325">Glycoprotein</keyword>
<comment type="subcellular location">
    <subcellularLocation>
        <location evidence="1">Membrane</location>
        <topology evidence="1">Single-pass membrane protein</topology>
    </subcellularLocation>
</comment>
<name>A0AAV2KVW1_KNICA</name>
<feature type="domain" description="Fibronectin type-III" evidence="13">
    <location>
        <begin position="649"/>
        <end position="738"/>
    </location>
</feature>
<keyword evidence="4" id="KW-0378">Hydrolase</keyword>
<evidence type="ECO:0000313" key="15">
    <source>
        <dbReference type="Proteomes" id="UP001497482"/>
    </source>
</evidence>
<evidence type="ECO:0000256" key="6">
    <source>
        <dbReference type="ARBA" id="ARBA00022989"/>
    </source>
</evidence>
<keyword evidence="15" id="KW-1185">Reference proteome</keyword>
<feature type="domain" description="Fibronectin type-III" evidence="13">
    <location>
        <begin position="1228"/>
        <end position="1321"/>
    </location>
</feature>
<dbReference type="CDD" id="cd00063">
    <property type="entry name" value="FN3"/>
    <property type="match status" value="13"/>
</dbReference>
<dbReference type="FunFam" id="3.90.190.10:FF:000041">
    <property type="entry name" value="phosphatidylinositol phosphatase PTPRQ isoform X1"/>
    <property type="match status" value="1"/>
</dbReference>
<dbReference type="GO" id="GO:0043235">
    <property type="term" value="C:receptor complex"/>
    <property type="evidence" value="ECO:0007669"/>
    <property type="project" value="TreeGrafter"/>
</dbReference>
<dbReference type="SMART" id="SM00194">
    <property type="entry name" value="PTPc"/>
    <property type="match status" value="1"/>
</dbReference>
<feature type="domain" description="Fibronectin type-III" evidence="13">
    <location>
        <begin position="1136"/>
        <end position="1224"/>
    </location>
</feature>
<feature type="domain" description="Fibronectin type-III" evidence="13">
    <location>
        <begin position="552"/>
        <end position="644"/>
    </location>
</feature>
<keyword evidence="2 10" id="KW-0812">Transmembrane</keyword>
<dbReference type="Proteomes" id="UP001497482">
    <property type="component" value="Chromosome 2"/>
</dbReference>
<dbReference type="InterPro" id="IPR013783">
    <property type="entry name" value="Ig-like_fold"/>
</dbReference>
<dbReference type="SMART" id="SM00404">
    <property type="entry name" value="PTPc_motif"/>
    <property type="match status" value="1"/>
</dbReference>
<keyword evidence="7 10" id="KW-0472">Membrane</keyword>
<dbReference type="PRINTS" id="PR00014">
    <property type="entry name" value="FNTYPEIII"/>
</dbReference>
<evidence type="ECO:0000313" key="14">
    <source>
        <dbReference type="EMBL" id="CAL1592294.1"/>
    </source>
</evidence>
<keyword evidence="6 10" id="KW-1133">Transmembrane helix</keyword>
<dbReference type="FunFam" id="2.60.40.10:FF:001217">
    <property type="entry name" value="phosphatidylinositol phosphatase PTPRQ isoform X2"/>
    <property type="match status" value="1"/>
</dbReference>
<feature type="transmembrane region" description="Helical" evidence="10">
    <location>
        <begin position="1910"/>
        <end position="1930"/>
    </location>
</feature>
<feature type="region of interest" description="Disordered" evidence="9">
    <location>
        <begin position="1"/>
        <end position="44"/>
    </location>
</feature>
<dbReference type="InterPro" id="IPR003595">
    <property type="entry name" value="Tyr_Pase_cat"/>
</dbReference>
<dbReference type="SUPFAM" id="SSF52799">
    <property type="entry name" value="(Phosphotyrosine protein) phosphatases II"/>
    <property type="match status" value="1"/>
</dbReference>
<evidence type="ECO:0000256" key="3">
    <source>
        <dbReference type="ARBA" id="ARBA00022729"/>
    </source>
</evidence>
<dbReference type="Pfam" id="PF00102">
    <property type="entry name" value="Y_phosphatase"/>
    <property type="match status" value="1"/>
</dbReference>
<feature type="domain" description="Fibronectin type-III" evidence="13">
    <location>
        <begin position="1032"/>
        <end position="1131"/>
    </location>
</feature>
<evidence type="ECO:0000256" key="5">
    <source>
        <dbReference type="ARBA" id="ARBA00022912"/>
    </source>
</evidence>
<dbReference type="EMBL" id="OZ035824">
    <property type="protein sequence ID" value="CAL1592294.1"/>
    <property type="molecule type" value="Genomic_DNA"/>
</dbReference>
<dbReference type="InterPro" id="IPR050713">
    <property type="entry name" value="RTP_Phos/Ushers"/>
</dbReference>
<dbReference type="PRINTS" id="PR00700">
    <property type="entry name" value="PRTYPHPHTASE"/>
</dbReference>
<feature type="compositionally biased region" description="Low complexity" evidence="9">
    <location>
        <begin position="126"/>
        <end position="140"/>
    </location>
</feature>
<dbReference type="InterPro" id="IPR000387">
    <property type="entry name" value="Tyr_Pase_dom"/>
</dbReference>
<sequence length="2293" mass="253360">MQERVPQRGVGQQQQEEEKLIEREGAGGDAQGRDRKEEEEMPRGEIIHGREILRMKTLLDLFVKTVQKEEAITLKDYRADQLKYHLRQDFPQLNFHKPSKRNTSEIVFTDTLGASDLLEHLPCGPTSSTESSDSEQTTESGKQAKRRIINLQRMSDILAPGLVTNLTAFAHNHSYVVVTWYLPQRINGLITKFSVNVKHARNGMVVQTRRVDAEEIMSIKLPHCNDAAEILSRATVSPLEMTASSPPITHSAVPPAALWQVPISVGVDNLRPFTPYLFEVSAYTSEGEGKTGSVMVHMPESAPSAVQALLAEAEDSQTIRVSWRSPAQPNGPITHYRLQVLVEESLLQDITLTAPLVWRFYNDSATGFYEERTFTNSPGRRKRNADFITSPPSFTPSVSKLSSDTSAITEGLNTSPAFTPSSTEEFFSSMPSDRSTNAYSVTSGPPVTLPPWLMRQSRTDVTDGSLSTAYHAVNTREASVTGPYTSTTGSASTARVTVREEVLDSLSEEMSYLVSDLNPFTEYTFRVSAFTTVGQGPAVDITEQTREQVPSAVLNVTYHNMSSSSILLTWEPPISPNGRITHYTIYGVQLHHGQELQWESNGTSLLITDLEKYTSYKLGVAASTAVGESDLTDEDYVYVYTEEDVPDSPPTNLTVVDTSPSTATLSWAPPDKANGVIQYYQVTFGNESFNTSINTTSNSITLSDLRPFSFYNVTVKAFTRLGHGDQQSESLQLLSGEDVPGGPPNNLSYESISPSEVNVTWLPPEFPNGNITHYGLELSNSTTFLNLTSSSPHLLIQHLKKFTEYRIRVQAYTRVGPGNFSLPVNITTQEDAPDTPPQFLLATKLSDYEVELSWKAPLKANSDILYYKVHVWNETSEQWLNVTGTSVVINVDSESPYNASVSSWTRLGDGGVLVYISFSTSVSEPFDPPQNVTIGDMTFSSVVLTWLPPKQPNGIIVHYSIYYQDVNVTEQKVYTKDLNLSSPATGLSYTLSGLTGGVHYSVWMTSSTAQGDGGVRTQSFKVHLPEGVPSDSVHNLIATIAGAQAISVSWDPPLEPNGRLYYQLTLEEEILPPNTSNPGRPLKIIRNTTDTAFLYTRLRIYFPYVFSVTPATAAGIAYNHTSTLRQRTRDEAPTSPPVRVSERNLSMSSIALVWQPPLQANGEITEYTLKLSGPRGTNTTTTANTSYVLTNLLPYTAYNVSISAATRKGPGPPLILHLHSDEGGPMSPPRNLSIYNYTAVSVWLRWEPPLDPNGVVTHYGFRIRELITQNVTLQNSSGPSTMEYLSEFKPHRSYEISVCSYTRVGHGDQFSSPVTFTTNESVSDSVNSLWCVGVSWDSVQLKWERPDNPNGQILFYEITVEVNAERLQHHTHTADYTVSGLAPEQPYTLTVAAVNSAGPGEGVNCTANTMSESVPAAPRDLTLSDISANNITLEWSPPLSIPGLLRQYQIIAQLLSSVCESSLPIIKDSPDCVENSFVLSLNVSNGTTHEHNVTVQALSKYRYYRFRVAAVTSAGVGEYTAWVFGRTLAGDPDAPPRNLRVSSTANSLHVAWDEPAILSGPTKYLIQVEGPGLNLSLVRGPSEGHSVVVPNLTAFSTYHVTVTAFTGPVQSASTDGMAIGPFVFQTSEEEPKSPPTNVTVTVIPEEVNSVKVSFSSPEEPNGNITAYYVYIYQGPNMVKNISLMVEHSQHNQMSAVIDGLKGGHNYTIQISARNGAGRSPPSPSVQITTAIKAPAKPDQIPQAMLGHRGVAMVTQRSIAIHMPACFYSDDNGPITKIQVIVAESGVKDAENVTNWRSAFSRSPAPYITDQGFPNPPCDTPSGNTDRRIQPLLWGDKPPLLLSNLTGIYVIGLRDDCFNESDTYCNGPLKPNTLYVFKFRATNSKGDHTDSDYSEPIKTNANGLLTRDEQIILGVLLSFFLAVLLIIIICCSVKIHQHKKEGGTYSPREAEIIETKCKLDQLIAIADMELKQEKINGPVNKKSFLQHVEDLCSNDNAKFQEEFAALPKLLQDLATTDADMPCNRTKNRFPNIKPYNNNRVKLLSQPGSDGSDYINASFISGYLCPNEFIATQGPLPGTVAAFWRMIWETGTRTIVMLTQCFEKGRIRCHKYWPEDDKPMSVFSDILVSKVSEEVFPDWTVRTLRVERHGHYILVRHFNYTSWPEHGVPESCSTLLKFVRAVRTHRLETSTIVVHCSAGVGRTGVFLSLDHLIQHVRDHDFVDIYGLVAELRSERMCMVQNLAQYIFLHQSTLELLNSKSNSQSIWFVSYSALEKTDSLEGMEGDVELEWEETTM</sequence>
<feature type="domain" description="Fibronectin type-III" evidence="13">
    <location>
        <begin position="1535"/>
        <end position="1629"/>
    </location>
</feature>
<feature type="domain" description="Fibronectin type-III" evidence="13">
    <location>
        <begin position="836"/>
        <end position="925"/>
    </location>
</feature>
<evidence type="ECO:0000256" key="2">
    <source>
        <dbReference type="ARBA" id="ARBA00022692"/>
    </source>
</evidence>
<dbReference type="Pfam" id="PF00041">
    <property type="entry name" value="fn3"/>
    <property type="match status" value="11"/>
</dbReference>
<dbReference type="Gene3D" id="2.60.40.10">
    <property type="entry name" value="Immunoglobulins"/>
    <property type="match status" value="15"/>
</dbReference>
<evidence type="ECO:0000256" key="9">
    <source>
        <dbReference type="SAM" id="MobiDB-lite"/>
    </source>
</evidence>
<keyword evidence="5" id="KW-0904">Protein phosphatase</keyword>
<dbReference type="InterPro" id="IPR016130">
    <property type="entry name" value="Tyr_Pase_AS"/>
</dbReference>
<dbReference type="PROSITE" id="PS50056">
    <property type="entry name" value="TYR_PHOSPHATASE_2"/>
    <property type="match status" value="1"/>
</dbReference>
<protein>
    <recommendedName>
        <fullName evidence="16">Protein-tyrosine-phosphatase</fullName>
    </recommendedName>
</protein>
<evidence type="ECO:0000256" key="7">
    <source>
        <dbReference type="ARBA" id="ARBA00023136"/>
    </source>
</evidence>
<organism evidence="14 15">
    <name type="scientific">Knipowitschia caucasica</name>
    <name type="common">Caucasian dwarf goby</name>
    <name type="synonym">Pomatoschistus caucasicus</name>
    <dbReference type="NCBI Taxonomy" id="637954"/>
    <lineage>
        <taxon>Eukaryota</taxon>
        <taxon>Metazoa</taxon>
        <taxon>Chordata</taxon>
        <taxon>Craniata</taxon>
        <taxon>Vertebrata</taxon>
        <taxon>Euteleostomi</taxon>
        <taxon>Actinopterygii</taxon>
        <taxon>Neopterygii</taxon>
        <taxon>Teleostei</taxon>
        <taxon>Neoteleostei</taxon>
        <taxon>Acanthomorphata</taxon>
        <taxon>Gobiaria</taxon>
        <taxon>Gobiiformes</taxon>
        <taxon>Gobioidei</taxon>
        <taxon>Gobiidae</taxon>
        <taxon>Gobiinae</taxon>
        <taxon>Knipowitschia</taxon>
    </lineage>
</organism>
<dbReference type="PANTHER" id="PTHR46957:SF1">
    <property type="entry name" value="PHOSPHATIDYLINOSITOL PHOSPHATASE PTPRQ"/>
    <property type="match status" value="1"/>
</dbReference>
<dbReference type="InterPro" id="IPR003961">
    <property type="entry name" value="FN3_dom"/>
</dbReference>
<feature type="domain" description="Fibronectin type-III" evidence="13">
    <location>
        <begin position="928"/>
        <end position="1027"/>
    </location>
</feature>
<feature type="domain" description="Fibronectin type-III" evidence="13">
    <location>
        <begin position="1417"/>
        <end position="1530"/>
    </location>
</feature>
<feature type="domain" description="Tyrosine specific protein phosphatases" evidence="12">
    <location>
        <begin position="2171"/>
        <end position="2244"/>
    </location>
</feature>
<evidence type="ECO:0000256" key="1">
    <source>
        <dbReference type="ARBA" id="ARBA00004167"/>
    </source>
</evidence>
<evidence type="ECO:0000256" key="4">
    <source>
        <dbReference type="ARBA" id="ARBA00022801"/>
    </source>
</evidence>
<dbReference type="SMART" id="SM00060">
    <property type="entry name" value="FN3"/>
    <property type="match status" value="15"/>
</dbReference>